<reference evidence="1" key="1">
    <citation type="submission" date="2020-06" db="EMBL/GenBank/DDBJ databases">
        <authorList>
            <person name="Li T."/>
            <person name="Hu X."/>
            <person name="Zhang T."/>
            <person name="Song X."/>
            <person name="Zhang H."/>
            <person name="Dai N."/>
            <person name="Sheng W."/>
            <person name="Hou X."/>
            <person name="Wei L."/>
        </authorList>
    </citation>
    <scope>NUCLEOTIDE SEQUENCE</scope>
    <source>
        <strain evidence="1">K16</strain>
        <tissue evidence="1">Leaf</tissue>
    </source>
</reference>
<reference evidence="1" key="2">
    <citation type="journal article" date="2024" name="Plant">
        <title>Genomic evolution and insights into agronomic trait innovations of Sesamum species.</title>
        <authorList>
            <person name="Miao H."/>
            <person name="Wang L."/>
            <person name="Qu L."/>
            <person name="Liu H."/>
            <person name="Sun Y."/>
            <person name="Le M."/>
            <person name="Wang Q."/>
            <person name="Wei S."/>
            <person name="Zheng Y."/>
            <person name="Lin W."/>
            <person name="Duan Y."/>
            <person name="Cao H."/>
            <person name="Xiong S."/>
            <person name="Wang X."/>
            <person name="Wei L."/>
            <person name="Li C."/>
            <person name="Ma Q."/>
            <person name="Ju M."/>
            <person name="Zhao R."/>
            <person name="Li G."/>
            <person name="Mu C."/>
            <person name="Tian Q."/>
            <person name="Mei H."/>
            <person name="Zhang T."/>
            <person name="Gao T."/>
            <person name="Zhang H."/>
        </authorList>
    </citation>
    <scope>NUCLEOTIDE SEQUENCE</scope>
    <source>
        <strain evidence="1">K16</strain>
    </source>
</reference>
<organism evidence="1 2">
    <name type="scientific">Sesamum angolense</name>
    <dbReference type="NCBI Taxonomy" id="2727404"/>
    <lineage>
        <taxon>Eukaryota</taxon>
        <taxon>Viridiplantae</taxon>
        <taxon>Streptophyta</taxon>
        <taxon>Embryophyta</taxon>
        <taxon>Tracheophyta</taxon>
        <taxon>Spermatophyta</taxon>
        <taxon>Magnoliopsida</taxon>
        <taxon>eudicotyledons</taxon>
        <taxon>Gunneridae</taxon>
        <taxon>Pentapetalae</taxon>
        <taxon>asterids</taxon>
        <taxon>lamiids</taxon>
        <taxon>Lamiales</taxon>
        <taxon>Pedaliaceae</taxon>
        <taxon>Sesamum</taxon>
    </lineage>
</organism>
<name>A0AAE1XAB1_9LAMI</name>
<dbReference type="AlphaFoldDB" id="A0AAE1XAB1"/>
<evidence type="ECO:0008006" key="3">
    <source>
        <dbReference type="Google" id="ProtNLM"/>
    </source>
</evidence>
<keyword evidence="2" id="KW-1185">Reference proteome</keyword>
<sequence>MGYYFYDSFQQKIFVSRNAVFLKKKSPWIADVMRYYLSKTCEAPQQNNATSFEPIVSTDYVPILRRSTRESRLPDSGNVSLPLEKNRRYVISKGLSMALNKLLEVGTHVLMKLYGVLISSRTNVGDIKAWLSTQFSVKDMGDASYILGIKIYRDRSRRMLGLTQSPYIEKVLKRFKMENSKREFFPMRHGIKLSKKKSLKTDKEVRRMSDIPYASAVGSIQYVV</sequence>
<dbReference type="EMBL" id="JACGWL010000002">
    <property type="protein sequence ID" value="KAK4407881.1"/>
    <property type="molecule type" value="Genomic_DNA"/>
</dbReference>
<evidence type="ECO:0000313" key="1">
    <source>
        <dbReference type="EMBL" id="KAK4407881.1"/>
    </source>
</evidence>
<accession>A0AAE1XAB1</accession>
<comment type="caution">
    <text evidence="1">The sequence shown here is derived from an EMBL/GenBank/DDBJ whole genome shotgun (WGS) entry which is preliminary data.</text>
</comment>
<gene>
    <name evidence="1" type="ORF">Sango_0369100</name>
</gene>
<dbReference type="Proteomes" id="UP001289374">
    <property type="component" value="Unassembled WGS sequence"/>
</dbReference>
<evidence type="ECO:0000313" key="2">
    <source>
        <dbReference type="Proteomes" id="UP001289374"/>
    </source>
</evidence>
<proteinExistence type="predicted"/>
<protein>
    <recommendedName>
        <fullName evidence="3">Reverse transcriptase Ty1/copia-type domain-containing protein</fullName>
    </recommendedName>
</protein>